<dbReference type="AlphaFoldDB" id="A0A0U5CQB5"/>
<dbReference type="Proteomes" id="UP000054771">
    <property type="component" value="Unassembled WGS sequence"/>
</dbReference>
<protein>
    <submittedName>
        <fullName evidence="1">Uncharacterized protein</fullName>
    </submittedName>
</protein>
<evidence type="ECO:0000313" key="1">
    <source>
        <dbReference type="EMBL" id="CEN61741.1"/>
    </source>
</evidence>
<dbReference type="OrthoDB" id="1577640at2759"/>
<dbReference type="EMBL" id="CDMC01000006">
    <property type="protein sequence ID" value="CEN61741.1"/>
    <property type="molecule type" value="Genomic_DNA"/>
</dbReference>
<evidence type="ECO:0000313" key="2">
    <source>
        <dbReference type="Proteomes" id="UP000054771"/>
    </source>
</evidence>
<organism evidence="1 2">
    <name type="scientific">Aspergillus calidoustus</name>
    <dbReference type="NCBI Taxonomy" id="454130"/>
    <lineage>
        <taxon>Eukaryota</taxon>
        <taxon>Fungi</taxon>
        <taxon>Dikarya</taxon>
        <taxon>Ascomycota</taxon>
        <taxon>Pezizomycotina</taxon>
        <taxon>Eurotiomycetes</taxon>
        <taxon>Eurotiomycetidae</taxon>
        <taxon>Eurotiales</taxon>
        <taxon>Aspergillaceae</taxon>
        <taxon>Aspergillus</taxon>
        <taxon>Aspergillus subgen. Nidulantes</taxon>
    </lineage>
</organism>
<gene>
    <name evidence="1" type="ORF">ASPCAL08390</name>
</gene>
<keyword evidence="2" id="KW-1185">Reference proteome</keyword>
<proteinExistence type="predicted"/>
<name>A0A0U5CQB5_ASPCI</name>
<dbReference type="OMA" id="EMHELRD"/>
<sequence length="508" mass="58868">MTQDYKDPNNALITSSGYSKLLDLSLGWPEGLAILLESPLRRLFFASRGPIGHCFVRACNEGEIECALILLKYNGSVEFEHLSAAAQMMDSSVLTELIPALVKSRNEIQQLALQHLPYKELCSLSLPTDALLDTKSFEVYERLESYKIEVRPHFYDESSVYKHVGYDIAIFERLYAAGFTDFNQCDGNSILHFMELQWNNYDDPPDPFTFLKYAGWFICRGASLYQLSHEGYPPVYYLADCFGDNLRMWSRWYENRGQTLTSLMEKHSYCRELLCLLMTDDTQDDCQCACTNHGCCSLQQIQRAFNRFEDDGDYDKTSIDAFAAMIDGLQAFAPGLLSGDQILGICQQTIRYITFEGLKLTHTCHKCKSHGSFSYGEVVFERMDAEEMHELRDEEAPLIEQLDELATDFNHQYTSLGLGLHEFIRDYWKPRMKEVLSETEDDYDYDYDDDDEAEEEEGKKVDMEYKQRIREIWRNSNLGPLLVLEHQLMMNFYFSFRLFVRCSCLSIC</sequence>
<reference evidence="2" key="1">
    <citation type="journal article" date="2016" name="Genome Announc.">
        <title>Draft genome sequences of fungus Aspergillus calidoustus.</title>
        <authorList>
            <person name="Horn F."/>
            <person name="Linde J."/>
            <person name="Mattern D.J."/>
            <person name="Walther G."/>
            <person name="Guthke R."/>
            <person name="Scherlach K."/>
            <person name="Martin K."/>
            <person name="Brakhage A.A."/>
            <person name="Petzke L."/>
            <person name="Valiante V."/>
        </authorList>
    </citation>
    <scope>NUCLEOTIDE SEQUENCE [LARGE SCALE GENOMIC DNA]</scope>
    <source>
        <strain evidence="2">SF006504</strain>
    </source>
</reference>
<accession>A0A0U5CQB5</accession>